<dbReference type="Pfam" id="PF00496">
    <property type="entry name" value="SBP_bac_5"/>
    <property type="match status" value="1"/>
</dbReference>
<dbReference type="GeneID" id="76208136"/>
<reference evidence="6" key="4">
    <citation type="journal article" date="2023" name="Microbiol. Resour. Announc.">
        <title>Complete Genome Sequence of Vulcanisaeta souniana Strain IC-059, a Hyperthermophilic Archaeon Isolated from Hot Spring Water in Japan.</title>
        <authorList>
            <person name="Kato S."/>
            <person name="Itoh T."/>
            <person name="Wu L."/>
            <person name="Ma J."/>
            <person name="Ohkuma M."/>
        </authorList>
    </citation>
    <scope>NUCLEOTIDE SEQUENCE</scope>
    <source>
        <strain evidence="6">JCM 11219</strain>
    </source>
</reference>
<dbReference type="SUPFAM" id="SSF53850">
    <property type="entry name" value="Periplasmic binding protein-like II"/>
    <property type="match status" value="1"/>
</dbReference>
<dbReference type="AlphaFoldDB" id="A0A830E6W9"/>
<keyword evidence="3" id="KW-0732">Signal</keyword>
<dbReference type="EMBL" id="BMNM01000004">
    <property type="protein sequence ID" value="GGI77627.1"/>
    <property type="molecule type" value="Genomic_DNA"/>
</dbReference>
<evidence type="ECO:0000256" key="3">
    <source>
        <dbReference type="ARBA" id="ARBA00022729"/>
    </source>
</evidence>
<dbReference type="PANTHER" id="PTHR30290">
    <property type="entry name" value="PERIPLASMIC BINDING COMPONENT OF ABC TRANSPORTER"/>
    <property type="match status" value="1"/>
</dbReference>
<dbReference type="InterPro" id="IPR039424">
    <property type="entry name" value="SBP_5"/>
</dbReference>
<feature type="domain" description="Solute-binding protein family 5" evidence="5">
    <location>
        <begin position="40"/>
        <end position="284"/>
    </location>
</feature>
<gene>
    <name evidence="7" type="ORF">GCM10007112_13080</name>
    <name evidence="6" type="ORF">Vsou_25960</name>
</gene>
<dbReference type="Gene3D" id="3.10.105.10">
    <property type="entry name" value="Dipeptide-binding Protein, Domain 3"/>
    <property type="match status" value="1"/>
</dbReference>
<dbReference type="EMBL" id="AP026830">
    <property type="protein sequence ID" value="BDR93503.1"/>
    <property type="molecule type" value="Genomic_DNA"/>
</dbReference>
<evidence type="ECO:0000313" key="9">
    <source>
        <dbReference type="Proteomes" id="UP001060771"/>
    </source>
</evidence>
<dbReference type="GO" id="GO:1904680">
    <property type="term" value="F:peptide transmembrane transporter activity"/>
    <property type="evidence" value="ECO:0007669"/>
    <property type="project" value="TreeGrafter"/>
</dbReference>
<reference evidence="9" key="3">
    <citation type="submission" date="2022-09" db="EMBL/GenBank/DDBJ databases">
        <title>Complete genome sequence of Vulcanisaeta souniana.</title>
        <authorList>
            <person name="Kato S."/>
            <person name="Itoh T."/>
            <person name="Ohkuma M."/>
        </authorList>
    </citation>
    <scope>NUCLEOTIDE SEQUENCE [LARGE SCALE GENOMIC DNA]</scope>
    <source>
        <strain evidence="9">JCM 11219</strain>
    </source>
</reference>
<dbReference type="Proteomes" id="UP001060771">
    <property type="component" value="Chromosome"/>
</dbReference>
<reference evidence="7" key="2">
    <citation type="submission" date="2020-09" db="EMBL/GenBank/DDBJ databases">
        <authorList>
            <person name="Sun Q."/>
            <person name="Ohkuma M."/>
        </authorList>
    </citation>
    <scope>NUCLEOTIDE SEQUENCE</scope>
    <source>
        <strain evidence="7">JCM 11219</strain>
    </source>
</reference>
<evidence type="ECO:0000313" key="7">
    <source>
        <dbReference type="EMBL" id="GGI77627.1"/>
    </source>
</evidence>
<dbReference type="PANTHER" id="PTHR30290:SF9">
    <property type="entry name" value="OLIGOPEPTIDE-BINDING PROTEIN APPA"/>
    <property type="match status" value="1"/>
</dbReference>
<evidence type="ECO:0000313" key="6">
    <source>
        <dbReference type="EMBL" id="BDR93503.1"/>
    </source>
</evidence>
<sequence length="888" mass="99235">MPTQRKTINHVLLLMTIATVTALLVMGFVASAQQTTPSTINLYEVTPTEAVQYFTSGRIDIYLNPFALPTNVLTQLSSTSGIQMVSPSITSAFDLLFNPAPSNTTFNPFAYWQFRYLMNYIADRHGIITQLFSGYATPIYNWPGPYAINSQLLVQSMIIQANIHYDPTYANQSIFALFQAINTTPNFDGMYNPWVGRILYINHQWYYIPLNSTTPKPVTIIFFIRNDDPYRYAIGQFFMSELQSIGFTVKPIYGDLSEALTIVYGSNPTQLEWQIYTEAWTITPETWDTLAGAAFCASWYGYMPGWGVPGFWQYTNSTIDKLSRWVTESNFTSAQQFDSYSETALYDCFQQAVRVWLVAAIYPYPIQNLTNYMPSIFGLEWPLGIKFAYSTTHPNTLNVGMFHVSEFPWNTFGWYIELDTYSSDVIQEFTSDPFYYYNPLTTEPMPYRGAWNAIISPNGSAIYPVPPNAVIWNATAEKWQDVGPGQYARSVVYLYFNGTWLGQYWQDGQPISMADVIFTYYTWFDLAATTTTGAPDLGPNQGTASDIGSALAPGVSTIVGIQFFPNGTVVVYGNYWFPDPNFVAAYYAPGFPTFTTPWVDQAIEFYAYQQGKYAFDEPEAQSLSISTGDFRSPQFNQYVAGVLQNWIKIGYIWDNGSWAIINGQNFLGSNATATAIQDYEDALSFYNTYGNFWISNGPYILKSITTVTPQSAVLVSWSGYPYNYTYWFNQIFTRSGITSVPSNLVTSVTSVSPSSITANTTVTLTVSVSAFGNPEAYVYLINPANGQILYETLASSTTPGTLTITIPSNVTATLTPGSYELELFTFTNLVKAPVQYVTSLTVAPPPTTTTTTTTKTTATSSALLIAVIVIIVVIIIIIGVWLATRRRK</sequence>
<evidence type="ECO:0000256" key="1">
    <source>
        <dbReference type="ARBA" id="ARBA00005695"/>
    </source>
</evidence>
<evidence type="ECO:0000313" key="8">
    <source>
        <dbReference type="Proteomes" id="UP000657075"/>
    </source>
</evidence>
<comment type="similarity">
    <text evidence="1">Belongs to the bacterial solute-binding protein 5 family.</text>
</comment>
<dbReference type="RefSeq" id="WP_188603206.1">
    <property type="nucleotide sequence ID" value="NZ_AP026830.1"/>
</dbReference>
<dbReference type="InterPro" id="IPR000914">
    <property type="entry name" value="SBP_5_dom"/>
</dbReference>
<dbReference type="OrthoDB" id="194307at2157"/>
<keyword evidence="9" id="KW-1185">Reference proteome</keyword>
<keyword evidence="4" id="KW-0472">Membrane</keyword>
<keyword evidence="4" id="KW-0812">Transmembrane</keyword>
<feature type="transmembrane region" description="Helical" evidence="4">
    <location>
        <begin position="862"/>
        <end position="883"/>
    </location>
</feature>
<organism evidence="7 8">
    <name type="scientific">Vulcanisaeta souniana JCM 11219</name>
    <dbReference type="NCBI Taxonomy" id="1293586"/>
    <lineage>
        <taxon>Archaea</taxon>
        <taxon>Thermoproteota</taxon>
        <taxon>Thermoprotei</taxon>
        <taxon>Thermoproteales</taxon>
        <taxon>Thermoproteaceae</taxon>
        <taxon>Vulcanisaeta</taxon>
    </lineage>
</organism>
<accession>A0A830E6W9</accession>
<protein>
    <submittedName>
        <fullName evidence="7">Peptide-binding protein</fullName>
    </submittedName>
</protein>
<evidence type="ECO:0000256" key="2">
    <source>
        <dbReference type="ARBA" id="ARBA00022448"/>
    </source>
</evidence>
<keyword evidence="4" id="KW-1133">Transmembrane helix</keyword>
<dbReference type="GO" id="GO:0015833">
    <property type="term" value="P:peptide transport"/>
    <property type="evidence" value="ECO:0007669"/>
    <property type="project" value="TreeGrafter"/>
</dbReference>
<proteinExistence type="inferred from homology"/>
<name>A0A830E6W9_9CREN</name>
<evidence type="ECO:0000256" key="4">
    <source>
        <dbReference type="SAM" id="Phobius"/>
    </source>
</evidence>
<reference evidence="7" key="1">
    <citation type="journal article" date="2014" name="Int. J. Syst. Evol. Microbiol.">
        <title>Complete genome sequence of Corynebacterium casei LMG S-19264T (=DSM 44701T), isolated from a smear-ripened cheese.</title>
        <authorList>
            <consortium name="US DOE Joint Genome Institute (JGI-PGF)"/>
            <person name="Walter F."/>
            <person name="Albersmeier A."/>
            <person name="Kalinowski J."/>
            <person name="Ruckert C."/>
        </authorList>
    </citation>
    <scope>NUCLEOTIDE SEQUENCE</scope>
    <source>
        <strain evidence="7">JCM 11219</strain>
    </source>
</reference>
<keyword evidence="2" id="KW-0813">Transport</keyword>
<dbReference type="Proteomes" id="UP000657075">
    <property type="component" value="Unassembled WGS sequence"/>
</dbReference>
<evidence type="ECO:0000259" key="5">
    <source>
        <dbReference type="Pfam" id="PF00496"/>
    </source>
</evidence>